<evidence type="ECO:0000313" key="2">
    <source>
        <dbReference type="Proteomes" id="UP000319342"/>
    </source>
</evidence>
<name>A0A518CWA2_9BACT</name>
<evidence type="ECO:0000313" key="1">
    <source>
        <dbReference type="EMBL" id="QDU83511.1"/>
    </source>
</evidence>
<protein>
    <submittedName>
        <fullName evidence="1">Uncharacterized protein</fullName>
    </submittedName>
</protein>
<sequence length="93" mass="9863">MQTQVFAVPTAGDEATLGQMDVFLRSHRVLSVDRTAVVHDGRQFWPFCVERLERVAAPGGGARPGSATTYGVAHRCGGRPRGSAAAIVARSGR</sequence>
<keyword evidence="2" id="KW-1185">Reference proteome</keyword>
<proteinExistence type="predicted"/>
<dbReference type="AlphaFoldDB" id="A0A518CWA2"/>
<accession>A0A518CWA2</accession>
<reference evidence="1 2" key="1">
    <citation type="submission" date="2019-02" db="EMBL/GenBank/DDBJ databases">
        <title>Deep-cultivation of Planctomycetes and their phenomic and genomic characterization uncovers novel biology.</title>
        <authorList>
            <person name="Wiegand S."/>
            <person name="Jogler M."/>
            <person name="Boedeker C."/>
            <person name="Pinto D."/>
            <person name="Vollmers J."/>
            <person name="Rivas-Marin E."/>
            <person name="Kohn T."/>
            <person name="Peeters S.H."/>
            <person name="Heuer A."/>
            <person name="Rast P."/>
            <person name="Oberbeckmann S."/>
            <person name="Bunk B."/>
            <person name="Jeske O."/>
            <person name="Meyerdierks A."/>
            <person name="Storesund J.E."/>
            <person name="Kallscheuer N."/>
            <person name="Luecker S."/>
            <person name="Lage O.M."/>
            <person name="Pohl T."/>
            <person name="Merkel B.J."/>
            <person name="Hornburger P."/>
            <person name="Mueller R.-W."/>
            <person name="Bruemmer F."/>
            <person name="Labrenz M."/>
            <person name="Spormann A.M."/>
            <person name="Op den Camp H."/>
            <person name="Overmann J."/>
            <person name="Amann R."/>
            <person name="Jetten M.S.M."/>
            <person name="Mascher T."/>
            <person name="Medema M.H."/>
            <person name="Devos D.P."/>
            <person name="Kaster A.-K."/>
            <person name="Ovreas L."/>
            <person name="Rohde M."/>
            <person name="Galperin M.Y."/>
            <person name="Jogler C."/>
        </authorList>
    </citation>
    <scope>NUCLEOTIDE SEQUENCE [LARGE SCALE GENOMIC DNA]</scope>
    <source>
        <strain evidence="1 2">Pla163</strain>
    </source>
</reference>
<dbReference type="EMBL" id="CP036290">
    <property type="protein sequence ID" value="QDU83511.1"/>
    <property type="molecule type" value="Genomic_DNA"/>
</dbReference>
<dbReference type="Proteomes" id="UP000319342">
    <property type="component" value="Chromosome"/>
</dbReference>
<organism evidence="1 2">
    <name type="scientific">Rohdeia mirabilis</name>
    <dbReference type="NCBI Taxonomy" id="2528008"/>
    <lineage>
        <taxon>Bacteria</taxon>
        <taxon>Pseudomonadati</taxon>
        <taxon>Planctomycetota</taxon>
        <taxon>Planctomycetia</taxon>
        <taxon>Planctomycetia incertae sedis</taxon>
        <taxon>Rohdeia</taxon>
    </lineage>
</organism>
<gene>
    <name evidence="1" type="ORF">Pla163_06100</name>
</gene>